<dbReference type="PANTHER" id="PTHR23058:SF0">
    <property type="entry name" value="PEROXISOMAL MEMBRANE PROTEIN PEX14"/>
    <property type="match status" value="1"/>
</dbReference>
<evidence type="ECO:0000256" key="10">
    <source>
        <dbReference type="SAM" id="MobiDB-lite"/>
    </source>
</evidence>
<name>A0A2A9MPY1_BESBE</name>
<dbReference type="GO" id="GO:0005778">
    <property type="term" value="C:peroxisomal membrane"/>
    <property type="evidence" value="ECO:0007669"/>
    <property type="project" value="UniProtKB-SubCell"/>
</dbReference>
<dbReference type="GO" id="GO:0005102">
    <property type="term" value="F:signaling receptor binding"/>
    <property type="evidence" value="ECO:0007669"/>
    <property type="project" value="TreeGrafter"/>
</dbReference>
<dbReference type="VEuPathDB" id="ToxoDB:BESB_005240"/>
<keyword evidence="5" id="KW-0472">Membrane</keyword>
<dbReference type="Gene3D" id="1.10.10.10">
    <property type="entry name" value="Winged helix-like DNA-binding domain superfamily/Winged helix DNA-binding domain"/>
    <property type="match status" value="1"/>
</dbReference>
<feature type="region of interest" description="Disordered" evidence="10">
    <location>
        <begin position="1129"/>
        <end position="1155"/>
    </location>
</feature>
<evidence type="ECO:0000256" key="4">
    <source>
        <dbReference type="ARBA" id="ARBA00023010"/>
    </source>
</evidence>
<dbReference type="Proteomes" id="UP000224006">
    <property type="component" value="Chromosome I"/>
</dbReference>
<feature type="compositionally biased region" description="Low complexity" evidence="10">
    <location>
        <begin position="317"/>
        <end position="334"/>
    </location>
</feature>
<evidence type="ECO:0000256" key="5">
    <source>
        <dbReference type="ARBA" id="ARBA00023136"/>
    </source>
</evidence>
<feature type="compositionally biased region" description="Low complexity" evidence="10">
    <location>
        <begin position="419"/>
        <end position="436"/>
    </location>
</feature>
<dbReference type="RefSeq" id="XP_029222192.1">
    <property type="nucleotide sequence ID" value="XM_029359279.1"/>
</dbReference>
<dbReference type="Pfam" id="PF04695">
    <property type="entry name" value="Pex14_N"/>
    <property type="match status" value="1"/>
</dbReference>
<feature type="region of interest" description="Disordered" evidence="10">
    <location>
        <begin position="1171"/>
        <end position="1210"/>
    </location>
</feature>
<feature type="region of interest" description="Disordered" evidence="10">
    <location>
        <begin position="142"/>
        <end position="376"/>
    </location>
</feature>
<dbReference type="KEGG" id="bbes:BESB_005240"/>
<feature type="compositionally biased region" description="Basic and acidic residues" evidence="10">
    <location>
        <begin position="890"/>
        <end position="911"/>
    </location>
</feature>
<keyword evidence="3" id="KW-0653">Protein transport</keyword>
<feature type="compositionally biased region" description="Low complexity" evidence="10">
    <location>
        <begin position="1201"/>
        <end position="1210"/>
    </location>
</feature>
<proteinExistence type="inferred from homology"/>
<feature type="compositionally biased region" description="Low complexity" evidence="10">
    <location>
        <begin position="59"/>
        <end position="98"/>
    </location>
</feature>
<gene>
    <name evidence="12" type="ORF">BESB_005240</name>
</gene>
<feature type="compositionally biased region" description="Low complexity" evidence="10">
    <location>
        <begin position="150"/>
        <end position="160"/>
    </location>
</feature>
<dbReference type="GO" id="GO:0016560">
    <property type="term" value="P:protein import into peroxisome matrix, docking"/>
    <property type="evidence" value="ECO:0007669"/>
    <property type="project" value="InterPro"/>
</dbReference>
<evidence type="ECO:0000256" key="6">
    <source>
        <dbReference type="ARBA" id="ARBA00023140"/>
    </source>
</evidence>
<dbReference type="InterPro" id="IPR025655">
    <property type="entry name" value="PEX14"/>
</dbReference>
<evidence type="ECO:0000256" key="2">
    <source>
        <dbReference type="ARBA" id="ARBA00022448"/>
    </source>
</evidence>
<dbReference type="InterPro" id="IPR006785">
    <property type="entry name" value="Pex14_N"/>
</dbReference>
<accession>A0A2A9MPY1</accession>
<sequence>MSFSPRDSWPLPVMQKLNMDESTLENPVASLEAASIPTTGVPSPASLSEIPRSSPPPLALSAAVSSPVAPSSSLLPHTPAAPLAHSPSASAVSSVNPPESTYYGPAASIPPPPFSSSASFHPSVASAHAAVFTLALQSASSFPPASTAGPAASFPVSSAPAYPPPYSQPPPPAPTVSIYVNPAVPPPTQPSSFSAPAHSAPQASQTPPHSSPPSAAASSASEGLRRPSPRGQLAFRQEPDHQPRNAGSFATRGDARTERGAEAERQEVTEEDRSAPTGNAAPFSSAPHPPTSHRVEPSFPHSLPSAYAGVPQSSSDSLSSAEPRAPASASLLPSYTQMDAGSRGTENARRQPETEGWKRRTDEEDRERAHRQREKDIRIYNAVSFLTQPSVASAPHSAKRTFLLSKGLSDQEADEAFRRAQSLASSSLQPPQTSTPFTGASAPGFGREGKLSPIHAPHSAALSTFPGLATGGRALEMQRIDERNEPHKGTRGSLLFFVALAFSAGAAAASGLLPFSSPLSFFWKDSHAAGVSPAVESGQTEEEQDEDQGEGGEEAEDVKEESEALENDGDEDEEDAQSSGDDVRVLWTAKNRSREPPQRGERARKDFSPAFSSSRASYSSTSSSLSGVSSQGRPSRRRNRRTLRRGRSAVGVGTGHTSSEDSETPSPHAGSVRQRKSDRVGGPIFWSSTGSGAARSRDRSSLCAKREEELLSLFRRQTQTLDRLETLIAKVSNLVGTKLPSDSAETHAPASPRHAYPSSSAFSTWMTSASSGALRVPLEKEIVSSSPPLFESAPTRASASFAASSTAPFSLSSFPPWQQCSASRGTAAWLDEAKRERKTLRDEEAARSWWRRMGEGTREAAADAAEADNAQKAAQEEAEYGRKSSAGKASDGRYRATEIQDKNANARETGERAYLSPGARDKDSQKSDLRDDAWEAPEGRSQGAAEDEAEAWTHLDAAEADEEADDGEEEYRSSNGGTEIQGAHSEKTMNSDPEKEGKNGTPQSEGLEASPAATQDRCVSVEMKERLTEAVCELADAVTAANGNHQTSLGTLVLMLSNLASAATTELRVRYSRINTLSPRFQEVTSFLVSLGFSAQGAILAYPATADLAPVLEAQHRVSAHLNRLMRSRQRLSSTSSSAASPLPASASLSSASSSSNGASSLPSAALLSNAGMPSSSSLPSMSPPARRPSDVSSAPDATTACCAPSPGAASSSALSLAEASIPLPSESERAVAENCENVSRVLPDARQRLPGAASASPRPGVPPSSSLPASSSDADSAVQPLDSPAALRSRLDSEEANANNDEADRARQAEASEGGTRGREQRKMLETTVTTSQNEAIVGPQDGRDTHKVRDLSEATGDTQKTFGEKPRKVNGAQAFNAAIDGERITPEQQTTEKTGHLRDAKNETDETARPSE</sequence>
<feature type="region of interest" description="Disordered" evidence="10">
    <location>
        <begin position="24"/>
        <end position="104"/>
    </location>
</feature>
<feature type="compositionally biased region" description="Acidic residues" evidence="10">
    <location>
        <begin position="539"/>
        <end position="576"/>
    </location>
</feature>
<feature type="region of interest" description="Disordered" evidence="10">
    <location>
        <begin position="417"/>
        <end position="436"/>
    </location>
</feature>
<comment type="caution">
    <text evidence="12">The sequence shown here is derived from an EMBL/GenBank/DDBJ whole genome shotgun (WGS) entry which is preliminary data.</text>
</comment>
<protein>
    <recommendedName>
        <fullName evidence="7">Peroxisomal membrane protein PEX14</fullName>
    </recommendedName>
    <alternativeName>
        <fullName evidence="8">Peroxin-14</fullName>
    </alternativeName>
</protein>
<keyword evidence="4" id="KW-0811">Translocation</keyword>
<dbReference type="PANTHER" id="PTHR23058">
    <property type="entry name" value="PEROXISOMAL MEMBRANE PROTEIN PEX14"/>
    <property type="match status" value="1"/>
</dbReference>
<feature type="region of interest" description="Disordered" evidence="10">
    <location>
        <begin position="1250"/>
        <end position="1414"/>
    </location>
</feature>
<feature type="compositionally biased region" description="Basic residues" evidence="10">
    <location>
        <begin position="634"/>
        <end position="647"/>
    </location>
</feature>
<feature type="compositionally biased region" description="Basic and acidic residues" evidence="10">
    <location>
        <begin position="1395"/>
        <end position="1414"/>
    </location>
</feature>
<feature type="compositionally biased region" description="Low complexity" evidence="10">
    <location>
        <begin position="1171"/>
        <end position="1181"/>
    </location>
</feature>
<feature type="compositionally biased region" description="Pro residues" evidence="10">
    <location>
        <begin position="161"/>
        <end position="174"/>
    </location>
</feature>
<dbReference type="EMBL" id="NWUJ01000001">
    <property type="protein sequence ID" value="PFH38183.1"/>
    <property type="molecule type" value="Genomic_DNA"/>
</dbReference>
<feature type="region of interest" description="Disordered" evidence="10">
    <location>
        <begin position="532"/>
        <end position="701"/>
    </location>
</feature>
<keyword evidence="6" id="KW-0576">Peroxisome</keyword>
<feature type="compositionally biased region" description="Basic and acidic residues" evidence="10">
    <location>
        <begin position="984"/>
        <end position="998"/>
    </location>
</feature>
<feature type="compositionally biased region" description="Low complexity" evidence="10">
    <location>
        <begin position="862"/>
        <end position="873"/>
    </location>
</feature>
<feature type="compositionally biased region" description="Basic and acidic residues" evidence="10">
    <location>
        <begin position="346"/>
        <end position="376"/>
    </location>
</feature>
<comment type="subcellular location">
    <subcellularLocation>
        <location evidence="9">Peroxisome membrane</location>
    </subcellularLocation>
</comment>
<evidence type="ECO:0000259" key="11">
    <source>
        <dbReference type="Pfam" id="PF04695"/>
    </source>
</evidence>
<evidence type="ECO:0000256" key="9">
    <source>
        <dbReference type="ARBA" id="ARBA00046271"/>
    </source>
</evidence>
<comment type="similarity">
    <text evidence="1">Belongs to the peroxin-14 family.</text>
</comment>
<feature type="compositionally biased region" description="Acidic residues" evidence="10">
    <location>
        <begin position="958"/>
        <end position="969"/>
    </location>
</feature>
<feature type="compositionally biased region" description="Basic and acidic residues" evidence="10">
    <location>
        <begin position="1343"/>
        <end position="1354"/>
    </location>
</feature>
<feature type="compositionally biased region" description="Low complexity" evidence="10">
    <location>
        <begin position="608"/>
        <end position="633"/>
    </location>
</feature>
<feature type="compositionally biased region" description="Low complexity" evidence="10">
    <location>
        <begin position="1132"/>
        <end position="1155"/>
    </location>
</feature>
<feature type="compositionally biased region" description="Basic and acidic residues" evidence="10">
    <location>
        <begin position="592"/>
        <end position="607"/>
    </location>
</feature>
<evidence type="ECO:0000256" key="7">
    <source>
        <dbReference type="ARBA" id="ARBA00029502"/>
    </source>
</evidence>
<dbReference type="OrthoDB" id="5549158at2759"/>
<feature type="compositionally biased region" description="Low complexity" evidence="10">
    <location>
        <begin position="190"/>
        <end position="221"/>
    </location>
</feature>
<evidence type="ECO:0000313" key="13">
    <source>
        <dbReference type="Proteomes" id="UP000224006"/>
    </source>
</evidence>
<dbReference type="STRING" id="94643.A0A2A9MPY1"/>
<evidence type="ECO:0000256" key="1">
    <source>
        <dbReference type="ARBA" id="ARBA00005443"/>
    </source>
</evidence>
<feature type="compositionally biased region" description="Low complexity" evidence="10">
    <location>
        <begin position="1264"/>
        <end position="1278"/>
    </location>
</feature>
<feature type="compositionally biased region" description="Basic and acidic residues" evidence="10">
    <location>
        <begin position="919"/>
        <end position="933"/>
    </location>
</feature>
<feature type="region of interest" description="Disordered" evidence="10">
    <location>
        <begin position="855"/>
        <end position="1016"/>
    </location>
</feature>
<reference evidence="12 13" key="1">
    <citation type="submission" date="2017-09" db="EMBL/GenBank/DDBJ databases">
        <title>Genome sequencing of Besnoitia besnoiti strain Bb-Ger1.</title>
        <authorList>
            <person name="Schares G."/>
            <person name="Venepally P."/>
            <person name="Lorenzi H.A."/>
        </authorList>
    </citation>
    <scope>NUCLEOTIDE SEQUENCE [LARGE SCALE GENOMIC DNA]</scope>
    <source>
        <strain evidence="12 13">Bb-Ger1</strain>
    </source>
</reference>
<organism evidence="12 13">
    <name type="scientific">Besnoitia besnoiti</name>
    <name type="common">Apicomplexan protozoan</name>
    <dbReference type="NCBI Taxonomy" id="94643"/>
    <lineage>
        <taxon>Eukaryota</taxon>
        <taxon>Sar</taxon>
        <taxon>Alveolata</taxon>
        <taxon>Apicomplexa</taxon>
        <taxon>Conoidasida</taxon>
        <taxon>Coccidia</taxon>
        <taxon>Eucoccidiorida</taxon>
        <taxon>Eimeriorina</taxon>
        <taxon>Sarcocystidae</taxon>
        <taxon>Besnoitia</taxon>
    </lineage>
</organism>
<feature type="compositionally biased region" description="Basic and acidic residues" evidence="10">
    <location>
        <begin position="253"/>
        <end position="274"/>
    </location>
</feature>
<keyword evidence="2" id="KW-0813">Transport</keyword>
<evidence type="ECO:0000256" key="3">
    <source>
        <dbReference type="ARBA" id="ARBA00022927"/>
    </source>
</evidence>
<keyword evidence="13" id="KW-1185">Reference proteome</keyword>
<evidence type="ECO:0000313" key="12">
    <source>
        <dbReference type="EMBL" id="PFH38183.1"/>
    </source>
</evidence>
<dbReference type="InterPro" id="IPR036388">
    <property type="entry name" value="WH-like_DNA-bd_sf"/>
</dbReference>
<dbReference type="GeneID" id="40305587"/>
<dbReference type="GO" id="GO:1990429">
    <property type="term" value="C:peroxisomal importomer complex"/>
    <property type="evidence" value="ECO:0007669"/>
    <property type="project" value="TreeGrafter"/>
</dbReference>
<feature type="domain" description="Peroxisome membrane anchor protein Pex14p N-terminal" evidence="11">
    <location>
        <begin position="378"/>
        <end position="419"/>
    </location>
</feature>
<evidence type="ECO:0000256" key="8">
    <source>
        <dbReference type="ARBA" id="ARBA00029691"/>
    </source>
</evidence>
<feature type="compositionally biased region" description="Basic and acidic residues" evidence="10">
    <location>
        <begin position="1303"/>
        <end position="1326"/>
    </location>
</feature>
<feature type="region of interest" description="Disordered" evidence="10">
    <location>
        <begin position="739"/>
        <end position="759"/>
    </location>
</feature>